<protein>
    <submittedName>
        <fullName evidence="3">Uncharacterized protein</fullName>
    </submittedName>
</protein>
<feature type="transmembrane region" description="Helical" evidence="1">
    <location>
        <begin position="105"/>
        <end position="127"/>
    </location>
</feature>
<gene>
    <name evidence="3" type="ORF">MCHLO_01034</name>
</gene>
<dbReference type="EMBL" id="DF838854">
    <property type="protein sequence ID" value="GAT43349.1"/>
    <property type="molecule type" value="Genomic_DNA"/>
</dbReference>
<keyword evidence="4" id="KW-1185">Reference proteome</keyword>
<feature type="transmembrane region" description="Helical" evidence="1">
    <location>
        <begin position="233"/>
        <end position="251"/>
    </location>
</feature>
<evidence type="ECO:0000313" key="4">
    <source>
        <dbReference type="Proteomes" id="UP000815677"/>
    </source>
</evidence>
<accession>A0ABQ0KWM8</accession>
<feature type="signal peptide" evidence="2">
    <location>
        <begin position="1"/>
        <end position="19"/>
    </location>
</feature>
<sequence length="575" mass="63873">MLRSRLVLLLLLLATVVSAVNFETCLQEVRNGSWGLVGGTDNHGNPVPVSEATAVTYELCQVACGTGQEPFSWNNFSQQFSAWLLPYLALMSQLPFGAKTRIDNLISILLAVGSPTLAAYSLALTVLNDHHIAQRFSHLSYPNVANAIRILSSLQQSAFRVVTDETLLASLIVLPENDEWWAELVEWLNYTQSWSISAVASILWVIIAYVFTVVDSFTSVVTTYSELNSNGQAVGSIFLWLLPVVIGWLQISPKCDFERVNAAVERANKIAFIATHDGEPIHASHVSTKRAISLRRGSGVIHSDENHTAPIYNYARFLPWSMAVETVYLAFREASERSANYRPVNSEQNWQKGDRTVRIRPENRKGSFEQVGAYVQFRSSEIEPPRRSRWGPGIISRFLVASCLALALTWGTIGAAVLVAFYTPTKGLACRSGSYLIYGVVSTLIWILLVLSSTLAHYASLVPTFKDRYQHTKTTRLAGITSVIMRRTAKTLAALNFIWVLLACLFQFSSFYDRCWCNSSVFYWREHAYNVILVTAADVAALNIPWVLGVALACGCAIVFLAFVNVFIHPVLPES</sequence>
<feature type="transmembrane region" description="Helical" evidence="1">
    <location>
        <begin position="194"/>
        <end position="213"/>
    </location>
</feature>
<dbReference type="Proteomes" id="UP000815677">
    <property type="component" value="Unassembled WGS sequence"/>
</dbReference>
<keyword evidence="1" id="KW-0812">Transmembrane</keyword>
<name>A0ABQ0KWM8_MYCCL</name>
<feature type="transmembrane region" description="Helical" evidence="1">
    <location>
        <begin position="435"/>
        <end position="459"/>
    </location>
</feature>
<keyword evidence="2" id="KW-0732">Signal</keyword>
<evidence type="ECO:0000313" key="3">
    <source>
        <dbReference type="EMBL" id="GAT43349.1"/>
    </source>
</evidence>
<evidence type="ECO:0000256" key="2">
    <source>
        <dbReference type="SAM" id="SignalP"/>
    </source>
</evidence>
<feature type="chain" id="PRO_5045473178" evidence="2">
    <location>
        <begin position="20"/>
        <end position="575"/>
    </location>
</feature>
<evidence type="ECO:0000256" key="1">
    <source>
        <dbReference type="SAM" id="Phobius"/>
    </source>
</evidence>
<feature type="transmembrane region" description="Helical" evidence="1">
    <location>
        <begin position="398"/>
        <end position="423"/>
    </location>
</feature>
<organism evidence="3 4">
    <name type="scientific">Mycena chlorophos</name>
    <name type="common">Agaric fungus</name>
    <name type="synonym">Agaricus chlorophos</name>
    <dbReference type="NCBI Taxonomy" id="658473"/>
    <lineage>
        <taxon>Eukaryota</taxon>
        <taxon>Fungi</taxon>
        <taxon>Dikarya</taxon>
        <taxon>Basidiomycota</taxon>
        <taxon>Agaricomycotina</taxon>
        <taxon>Agaricomycetes</taxon>
        <taxon>Agaricomycetidae</taxon>
        <taxon>Agaricales</taxon>
        <taxon>Marasmiineae</taxon>
        <taxon>Mycenaceae</taxon>
        <taxon>Mycena</taxon>
    </lineage>
</organism>
<feature type="transmembrane region" description="Helical" evidence="1">
    <location>
        <begin position="546"/>
        <end position="568"/>
    </location>
</feature>
<feature type="transmembrane region" description="Helical" evidence="1">
    <location>
        <begin position="492"/>
        <end position="512"/>
    </location>
</feature>
<keyword evidence="1" id="KW-0472">Membrane</keyword>
<keyword evidence="1" id="KW-1133">Transmembrane helix</keyword>
<proteinExistence type="predicted"/>
<reference evidence="3" key="1">
    <citation type="submission" date="2014-09" db="EMBL/GenBank/DDBJ databases">
        <title>Genome sequence of the luminous mushroom Mycena chlorophos for searching fungal bioluminescence genes.</title>
        <authorList>
            <person name="Tanaka Y."/>
            <person name="Kasuga D."/>
            <person name="Oba Y."/>
            <person name="Hase S."/>
            <person name="Sato K."/>
            <person name="Oba Y."/>
            <person name="Sakakibara Y."/>
        </authorList>
    </citation>
    <scope>NUCLEOTIDE SEQUENCE</scope>
</reference>